<dbReference type="InterPro" id="IPR038010">
    <property type="entry name" value="YhfW_C"/>
</dbReference>
<evidence type="ECO:0000256" key="4">
    <source>
        <dbReference type="ARBA" id="ARBA00023014"/>
    </source>
</evidence>
<accession>A0ABP3GAY7</accession>
<dbReference type="PROSITE" id="PS51296">
    <property type="entry name" value="RIESKE"/>
    <property type="match status" value="1"/>
</dbReference>
<proteinExistence type="predicted"/>
<dbReference type="PRINTS" id="PR00162">
    <property type="entry name" value="RIESKE"/>
</dbReference>
<keyword evidence="1" id="KW-0001">2Fe-2S</keyword>
<keyword evidence="4" id="KW-0411">Iron-sulfur</keyword>
<dbReference type="InterPro" id="IPR006076">
    <property type="entry name" value="FAD-dep_OxRdtase"/>
</dbReference>
<dbReference type="Gene3D" id="3.50.50.60">
    <property type="entry name" value="FAD/NAD(P)-binding domain"/>
    <property type="match status" value="1"/>
</dbReference>
<keyword evidence="3" id="KW-0408">Iron</keyword>
<feature type="domain" description="Rieske" evidence="6">
    <location>
        <begin position="424"/>
        <end position="510"/>
    </location>
</feature>
<dbReference type="EMBL" id="BAAADJ010000058">
    <property type="protein sequence ID" value="GAA0340567.1"/>
    <property type="molecule type" value="Genomic_DNA"/>
</dbReference>
<dbReference type="Pfam" id="PF01266">
    <property type="entry name" value="DAO"/>
    <property type="match status" value="1"/>
</dbReference>
<dbReference type="Pfam" id="PF00355">
    <property type="entry name" value="Rieske"/>
    <property type="match status" value="1"/>
</dbReference>
<evidence type="ECO:0000256" key="3">
    <source>
        <dbReference type="ARBA" id="ARBA00023004"/>
    </source>
</evidence>
<dbReference type="InterPro" id="IPR036188">
    <property type="entry name" value="FAD/NAD-bd_sf"/>
</dbReference>
<dbReference type="InterPro" id="IPR005805">
    <property type="entry name" value="Rieske_Fe-S_prot_C"/>
</dbReference>
<sequence>MSKDEHIPHSPEPFWRESTELPSFPKLEENKYFDCIIVGGGITGITTAYLLSKEGIKVGLIEADKILNGTTGHTTAKITAQHDLIYDEFINHFGKEQAKAYYEVNTQALRFIEKTIEEHNIDCDFSKEDAYLYATTDQYAKKIEKEYKAYQQLGIPGELLQQLPFDLSIKAAVVMKEQAQFHPLKYLAKLASIIKENGVVIFENTVAVDIQKGAHPKVITRDGHEITSKYIVMASHFPFHDDKKSLFFSRMYADRSYVVSIKPEKDFPGGMYLSVDKPIRSIRYTPLNGEKLLIIGGEGHKTGQGIDTLTHYKALEQFASDVFGIKEMTNKWSAQDLYTLDKLPYIGPLAEDAPNIFVATGYKKWGMTTSTVAASLITDAIKEVQNPYAELFSPSRFYADPSIKKFLMTNGDVAKHLLKGKLEYVGRTLDDIENDEGAVVNINGQRTGVYKDTEGKVHMVDTTCTHMGCEVEWNHGERTWDCPCHGSRFSVDGGVIEGPAKKPLKRVDEA</sequence>
<evidence type="ECO:0000256" key="2">
    <source>
        <dbReference type="ARBA" id="ARBA00022723"/>
    </source>
</evidence>
<dbReference type="InterPro" id="IPR017941">
    <property type="entry name" value="Rieske_2Fe-2S"/>
</dbReference>
<dbReference type="PANTHER" id="PTHR13847">
    <property type="entry name" value="SARCOSINE DEHYDROGENASE-RELATED"/>
    <property type="match status" value="1"/>
</dbReference>
<reference evidence="8" key="1">
    <citation type="journal article" date="2019" name="Int. J. Syst. Evol. Microbiol.">
        <title>The Global Catalogue of Microorganisms (GCM) 10K type strain sequencing project: providing services to taxonomists for standard genome sequencing and annotation.</title>
        <authorList>
            <consortium name="The Broad Institute Genomics Platform"/>
            <consortium name="The Broad Institute Genome Sequencing Center for Infectious Disease"/>
            <person name="Wu L."/>
            <person name="Ma J."/>
        </authorList>
    </citation>
    <scope>NUCLEOTIDE SEQUENCE [LARGE SCALE GENOMIC DNA]</scope>
    <source>
        <strain evidence="8">JCM 9731</strain>
    </source>
</reference>
<keyword evidence="8" id="KW-1185">Reference proteome</keyword>
<dbReference type="SUPFAM" id="SSF50022">
    <property type="entry name" value="ISP domain"/>
    <property type="match status" value="1"/>
</dbReference>
<dbReference type="Gene3D" id="3.30.9.10">
    <property type="entry name" value="D-Amino Acid Oxidase, subunit A, domain 2"/>
    <property type="match status" value="1"/>
</dbReference>
<keyword evidence="2" id="KW-0479">Metal-binding</keyword>
<name>A0ABP3GAY7_9BACI</name>
<dbReference type="CDD" id="cd03477">
    <property type="entry name" value="Rieske_YhfW_C"/>
    <property type="match status" value="1"/>
</dbReference>
<keyword evidence="5" id="KW-1015">Disulfide bond</keyword>
<evidence type="ECO:0000313" key="7">
    <source>
        <dbReference type="EMBL" id="GAA0340567.1"/>
    </source>
</evidence>
<evidence type="ECO:0000313" key="8">
    <source>
        <dbReference type="Proteomes" id="UP001500782"/>
    </source>
</evidence>
<protein>
    <submittedName>
        <fullName evidence="7">FAD-dependent oxidoreductase</fullName>
    </submittedName>
</protein>
<comment type="caution">
    <text evidence="7">The sequence shown here is derived from an EMBL/GenBank/DDBJ whole genome shotgun (WGS) entry which is preliminary data.</text>
</comment>
<dbReference type="Proteomes" id="UP001500782">
    <property type="component" value="Unassembled WGS sequence"/>
</dbReference>
<evidence type="ECO:0000256" key="1">
    <source>
        <dbReference type="ARBA" id="ARBA00022714"/>
    </source>
</evidence>
<evidence type="ECO:0000259" key="6">
    <source>
        <dbReference type="PROSITE" id="PS51296"/>
    </source>
</evidence>
<dbReference type="PANTHER" id="PTHR13847:SF274">
    <property type="entry name" value="RIESKE 2FE-2S IRON-SULFUR PROTEIN YHFW-RELATED"/>
    <property type="match status" value="1"/>
</dbReference>
<dbReference type="RefSeq" id="WP_343801556.1">
    <property type="nucleotide sequence ID" value="NZ_BAAADJ010000058.1"/>
</dbReference>
<dbReference type="InterPro" id="IPR036922">
    <property type="entry name" value="Rieske_2Fe-2S_sf"/>
</dbReference>
<gene>
    <name evidence="7" type="ORF">GCM10008967_33660</name>
</gene>
<dbReference type="Gene3D" id="2.102.10.10">
    <property type="entry name" value="Rieske [2Fe-2S] iron-sulphur domain"/>
    <property type="match status" value="1"/>
</dbReference>
<evidence type="ECO:0000256" key="5">
    <source>
        <dbReference type="ARBA" id="ARBA00023157"/>
    </source>
</evidence>
<organism evidence="7 8">
    <name type="scientific">Bacillus carboniphilus</name>
    <dbReference type="NCBI Taxonomy" id="86663"/>
    <lineage>
        <taxon>Bacteria</taxon>
        <taxon>Bacillati</taxon>
        <taxon>Bacillota</taxon>
        <taxon>Bacilli</taxon>
        <taxon>Bacillales</taxon>
        <taxon>Bacillaceae</taxon>
        <taxon>Bacillus</taxon>
    </lineage>
</organism>
<dbReference type="SUPFAM" id="SSF51905">
    <property type="entry name" value="FAD/NAD(P)-binding domain"/>
    <property type="match status" value="1"/>
</dbReference>